<dbReference type="Gene3D" id="3.30.470.20">
    <property type="entry name" value="ATP-grasp fold, B domain"/>
    <property type="match status" value="1"/>
</dbReference>
<feature type="region of interest" description="Disordered" evidence="1">
    <location>
        <begin position="318"/>
        <end position="348"/>
    </location>
</feature>
<sequence>MADQNKIYIDLDYEDPYVQPLILSALKSRLPSELLVFVHNEENKETPPTLPDSNKKVLQWRQYESIDFDRLLDSPSTTLANSYVIRKALMRKHYLSTTIAHWITKNPDSVLTRHVKPSVEFEVDFAEFLDEALLEAFELHESWARNEGKPPHEREWWILKPGMSDRGQGIRLFSSEEELQGIFEEWDPPSDDEEEEEEEEEEEDEDEGDGCHSGDEKDEANGSTNAKENHSIESSSKGGDSRGGDDDDEGNGIITSQLRHFIAQPYIHPPLLLPPPHPCAGKKFHIRTYVLAVGALKVYVYKPMLALFAAKPYSAPGSSSSFSPSNKNPENQGDSSPSADHDDPTDVNADLTGHLSNTCFHQDPSTREDSVHAFWSLPSSLPSHEADWKDALFTQIQSITAQTFLAAARTMSIHFQPLPNAFELFGFDFLVDGDEGKAWLMEINAFPDFAQTGTELKEDLVGGLFEEVVDLAVRPFFLGEGVSEEEEKGDRGGRMVKCLDVDLGRG</sequence>
<dbReference type="InterPro" id="IPR027746">
    <property type="entry name" value="TTL"/>
</dbReference>
<dbReference type="InterPro" id="IPR004344">
    <property type="entry name" value="TTL/TTLL_fam"/>
</dbReference>
<dbReference type="PROSITE" id="PS51221">
    <property type="entry name" value="TTL"/>
    <property type="match status" value="1"/>
</dbReference>
<dbReference type="SUPFAM" id="SSF56059">
    <property type="entry name" value="Glutathione synthetase ATP-binding domain-like"/>
    <property type="match status" value="1"/>
</dbReference>
<dbReference type="VEuPathDB" id="FungiDB:BTJ68_08715"/>
<dbReference type="GO" id="GO:0000932">
    <property type="term" value="C:P-body"/>
    <property type="evidence" value="ECO:0007669"/>
    <property type="project" value="TreeGrafter"/>
</dbReference>
<evidence type="ECO:0000313" key="2">
    <source>
        <dbReference type="EMBL" id="RMY67247.1"/>
    </source>
</evidence>
<proteinExistence type="predicted"/>
<accession>A0A3M7DT75</accession>
<dbReference type="AlphaFoldDB" id="A0A3M7DT75"/>
<dbReference type="Proteomes" id="UP000269276">
    <property type="component" value="Unassembled WGS sequence"/>
</dbReference>
<dbReference type="PANTHER" id="PTHR47551:SF1">
    <property type="entry name" value="TUBULIN--TYROSINE LIGASE PBY1-RELATED"/>
    <property type="match status" value="1"/>
</dbReference>
<dbReference type="PANTHER" id="PTHR47551">
    <property type="entry name" value="TUBULIN--TYROSINE LIGASE PBY1-RELATED"/>
    <property type="match status" value="1"/>
</dbReference>
<dbReference type="EMBL" id="QWIP01000279">
    <property type="protein sequence ID" value="RMY67247.1"/>
    <property type="molecule type" value="Genomic_DNA"/>
</dbReference>
<name>A0A3M7DT75_HORWE</name>
<evidence type="ECO:0000256" key="1">
    <source>
        <dbReference type="SAM" id="MobiDB-lite"/>
    </source>
</evidence>
<evidence type="ECO:0000313" key="3">
    <source>
        <dbReference type="Proteomes" id="UP000269276"/>
    </source>
</evidence>
<dbReference type="OrthoDB" id="202825at2759"/>
<protein>
    <recommendedName>
        <fullName evidence="4">Tubulin-tyrosine ligase</fullName>
    </recommendedName>
</protein>
<reference evidence="2 3" key="1">
    <citation type="journal article" date="2018" name="BMC Genomics">
        <title>Genomic evidence for intraspecific hybridization in a clonal and extremely halotolerant yeast.</title>
        <authorList>
            <person name="Gostincar C."/>
            <person name="Stajich J.E."/>
            <person name="Zupancic J."/>
            <person name="Zalar P."/>
            <person name="Gunde-Cimerman N."/>
        </authorList>
    </citation>
    <scope>NUCLEOTIDE SEQUENCE [LARGE SCALE GENOMIC DNA]</scope>
    <source>
        <strain evidence="2 3">EXF-2682</strain>
    </source>
</reference>
<feature type="region of interest" description="Disordered" evidence="1">
    <location>
        <begin position="183"/>
        <end position="252"/>
    </location>
</feature>
<organism evidence="2 3">
    <name type="scientific">Hortaea werneckii</name>
    <name type="common">Black yeast</name>
    <name type="synonym">Cladosporium werneckii</name>
    <dbReference type="NCBI Taxonomy" id="91943"/>
    <lineage>
        <taxon>Eukaryota</taxon>
        <taxon>Fungi</taxon>
        <taxon>Dikarya</taxon>
        <taxon>Ascomycota</taxon>
        <taxon>Pezizomycotina</taxon>
        <taxon>Dothideomycetes</taxon>
        <taxon>Dothideomycetidae</taxon>
        <taxon>Mycosphaerellales</taxon>
        <taxon>Teratosphaeriaceae</taxon>
        <taxon>Hortaea</taxon>
    </lineage>
</organism>
<evidence type="ECO:0008006" key="4">
    <source>
        <dbReference type="Google" id="ProtNLM"/>
    </source>
</evidence>
<gene>
    <name evidence="2" type="ORF">D0863_07916</name>
</gene>
<comment type="caution">
    <text evidence="2">The sequence shown here is derived from an EMBL/GenBank/DDBJ whole genome shotgun (WGS) entry which is preliminary data.</text>
</comment>
<feature type="compositionally biased region" description="Acidic residues" evidence="1">
    <location>
        <begin position="183"/>
        <end position="208"/>
    </location>
</feature>
<feature type="compositionally biased region" description="Polar residues" evidence="1">
    <location>
        <begin position="326"/>
        <end position="338"/>
    </location>
</feature>
<dbReference type="Pfam" id="PF03133">
    <property type="entry name" value="TTL"/>
    <property type="match status" value="2"/>
</dbReference>